<sequence length="540" mass="60779">MVSSSSSNIISRVPRSVAIVPFEIWRECFMSLSTMDHKNLAKTCHFFRDICLPFIFRSITYCSDLVVGRSWCPGPTSDIDEHKEYIKRFKQFAQNSKLAPLVRKCALLYSLELQPEANEKQVEAVKDDYDQFVMAFAMSLSSFINLRELLINFDRRMDKRILAAFALLPNLEQITFTSAKFGVHFLKSRIRARRLIIDNSRQDRNPNSSAKCLDLFSGNHLESIQALSRNYAPKLFKALTSQGKSTRLTDLTFQLKPQDIDILYLFLATCPNLLSLTWHADLTFTGDDIHSVSLPPLPHSTIPCLQTFHGIGGAAEVCTPGLPVYNATICSDFFLSITKLEAVLQKLSLTTSPITNLTLEFGSCSPEHFDLIKKYVPQLETLHVVLPSSKVFADEDPHHISLSGTDEGVGSQKGDSLSIPDFQPLEPLLPILAHAFYMNVLHWIAHRKINLPPSLKTLRLDSRYCRYEHLKDTASQIAKCGRPYTFSTAHSILGALSIDYPSFECVQVHNFLSKEELRWSKTNGGNWTYSGVLELCSSGG</sequence>
<feature type="domain" description="F-box" evidence="1">
    <location>
        <begin position="21"/>
        <end position="52"/>
    </location>
</feature>
<dbReference type="AlphaFoldDB" id="A0A067SNR8"/>
<dbReference type="HOGENOM" id="CLU_041169_0_0_1"/>
<organism evidence="2 3">
    <name type="scientific">Galerina marginata (strain CBS 339.88)</name>
    <dbReference type="NCBI Taxonomy" id="685588"/>
    <lineage>
        <taxon>Eukaryota</taxon>
        <taxon>Fungi</taxon>
        <taxon>Dikarya</taxon>
        <taxon>Basidiomycota</taxon>
        <taxon>Agaricomycotina</taxon>
        <taxon>Agaricomycetes</taxon>
        <taxon>Agaricomycetidae</taxon>
        <taxon>Agaricales</taxon>
        <taxon>Agaricineae</taxon>
        <taxon>Strophariaceae</taxon>
        <taxon>Galerina</taxon>
    </lineage>
</organism>
<keyword evidence="3" id="KW-1185">Reference proteome</keyword>
<gene>
    <name evidence="2" type="ORF">GALMADRAFT_160610</name>
</gene>
<dbReference type="Pfam" id="PF00646">
    <property type="entry name" value="F-box"/>
    <property type="match status" value="1"/>
</dbReference>
<protein>
    <recommendedName>
        <fullName evidence="1">F-box domain-containing protein</fullName>
    </recommendedName>
</protein>
<dbReference type="Proteomes" id="UP000027222">
    <property type="component" value="Unassembled WGS sequence"/>
</dbReference>
<dbReference type="EMBL" id="KL142403">
    <property type="protein sequence ID" value="KDR69344.1"/>
    <property type="molecule type" value="Genomic_DNA"/>
</dbReference>
<dbReference type="STRING" id="685588.A0A067SNR8"/>
<dbReference type="InterPro" id="IPR001810">
    <property type="entry name" value="F-box_dom"/>
</dbReference>
<evidence type="ECO:0000259" key="1">
    <source>
        <dbReference type="Pfam" id="PF00646"/>
    </source>
</evidence>
<evidence type="ECO:0000313" key="3">
    <source>
        <dbReference type="Proteomes" id="UP000027222"/>
    </source>
</evidence>
<evidence type="ECO:0000313" key="2">
    <source>
        <dbReference type="EMBL" id="KDR69344.1"/>
    </source>
</evidence>
<reference evidence="3" key="1">
    <citation type="journal article" date="2014" name="Proc. Natl. Acad. Sci. U.S.A.">
        <title>Extensive sampling of basidiomycete genomes demonstrates inadequacy of the white-rot/brown-rot paradigm for wood decay fungi.</title>
        <authorList>
            <person name="Riley R."/>
            <person name="Salamov A.A."/>
            <person name="Brown D.W."/>
            <person name="Nagy L.G."/>
            <person name="Floudas D."/>
            <person name="Held B.W."/>
            <person name="Levasseur A."/>
            <person name="Lombard V."/>
            <person name="Morin E."/>
            <person name="Otillar R."/>
            <person name="Lindquist E.A."/>
            <person name="Sun H."/>
            <person name="LaButti K.M."/>
            <person name="Schmutz J."/>
            <person name="Jabbour D."/>
            <person name="Luo H."/>
            <person name="Baker S.E."/>
            <person name="Pisabarro A.G."/>
            <person name="Walton J.D."/>
            <person name="Blanchette R.A."/>
            <person name="Henrissat B."/>
            <person name="Martin F."/>
            <person name="Cullen D."/>
            <person name="Hibbett D.S."/>
            <person name="Grigoriev I.V."/>
        </authorList>
    </citation>
    <scope>NUCLEOTIDE SEQUENCE [LARGE SCALE GENOMIC DNA]</scope>
    <source>
        <strain evidence="3">CBS 339.88</strain>
    </source>
</reference>
<accession>A0A067SNR8</accession>
<proteinExistence type="predicted"/>
<name>A0A067SNR8_GALM3</name>
<dbReference type="OrthoDB" id="2988745at2759"/>